<dbReference type="AlphaFoldDB" id="K0T273"/>
<accession>K0T273</accession>
<evidence type="ECO:0000313" key="2">
    <source>
        <dbReference type="Proteomes" id="UP000266841"/>
    </source>
</evidence>
<name>K0T273_THAOC</name>
<sequence>MEMDEIVYHAYAWSEDGTSIYIMSKQRASQKHDETTRNQTAPGEKGLFAEYLVLMEVKVMPSTYESHGHDLGVCMYVIRSYCAACKAGCGGCTHKSGCLFMQYLHWGEDRPTPMPPTAKYCSWIPGMRAKREAFTTRPIGQAMIERLPINEREAKAKLDRGVEKNMHHGIEATYDVYGSKKKWEKLNDPAYIKADRLKSLFQRLRDDNLETYRSDDSSTSS</sequence>
<protein>
    <submittedName>
        <fullName evidence="1">Uncharacterized protein</fullName>
    </submittedName>
</protein>
<gene>
    <name evidence="1" type="ORF">THAOC_05761</name>
</gene>
<proteinExistence type="predicted"/>
<reference evidence="1 2" key="1">
    <citation type="journal article" date="2012" name="Genome Biol.">
        <title>Genome and low-iron response of an oceanic diatom adapted to chronic iron limitation.</title>
        <authorList>
            <person name="Lommer M."/>
            <person name="Specht M."/>
            <person name="Roy A.S."/>
            <person name="Kraemer L."/>
            <person name="Andreson R."/>
            <person name="Gutowska M.A."/>
            <person name="Wolf J."/>
            <person name="Bergner S.V."/>
            <person name="Schilhabel M.B."/>
            <person name="Klostermeier U.C."/>
            <person name="Beiko R.G."/>
            <person name="Rosenstiel P."/>
            <person name="Hippler M."/>
            <person name="Laroche J."/>
        </authorList>
    </citation>
    <scope>NUCLEOTIDE SEQUENCE [LARGE SCALE GENOMIC DNA]</scope>
    <source>
        <strain evidence="1 2">CCMP1005</strain>
    </source>
</reference>
<keyword evidence="2" id="KW-1185">Reference proteome</keyword>
<comment type="caution">
    <text evidence="1">The sequence shown here is derived from an EMBL/GenBank/DDBJ whole genome shotgun (WGS) entry which is preliminary data.</text>
</comment>
<dbReference type="EMBL" id="AGNL01005480">
    <property type="protein sequence ID" value="EJK72683.1"/>
    <property type="molecule type" value="Genomic_DNA"/>
</dbReference>
<evidence type="ECO:0000313" key="1">
    <source>
        <dbReference type="EMBL" id="EJK72683.1"/>
    </source>
</evidence>
<dbReference type="Proteomes" id="UP000266841">
    <property type="component" value="Unassembled WGS sequence"/>
</dbReference>
<organism evidence="1 2">
    <name type="scientific">Thalassiosira oceanica</name>
    <name type="common">Marine diatom</name>
    <dbReference type="NCBI Taxonomy" id="159749"/>
    <lineage>
        <taxon>Eukaryota</taxon>
        <taxon>Sar</taxon>
        <taxon>Stramenopiles</taxon>
        <taxon>Ochrophyta</taxon>
        <taxon>Bacillariophyta</taxon>
        <taxon>Coscinodiscophyceae</taxon>
        <taxon>Thalassiosirophycidae</taxon>
        <taxon>Thalassiosirales</taxon>
        <taxon>Thalassiosiraceae</taxon>
        <taxon>Thalassiosira</taxon>
    </lineage>
</organism>